<dbReference type="AlphaFoldDB" id="A0AA37SWS0"/>
<dbReference type="Proteomes" id="UP001156601">
    <property type="component" value="Unassembled WGS sequence"/>
</dbReference>
<dbReference type="EC" id="2.3.1.286" evidence="3"/>
<reference evidence="6" key="1">
    <citation type="journal article" date="2014" name="Int. J. Syst. Evol. Microbiol.">
        <title>Complete genome sequence of Corynebacterium casei LMG S-19264T (=DSM 44701T), isolated from a smear-ripened cheese.</title>
        <authorList>
            <consortium name="US DOE Joint Genome Institute (JGI-PGF)"/>
            <person name="Walter F."/>
            <person name="Albersmeier A."/>
            <person name="Kalinowski J."/>
            <person name="Ruckert C."/>
        </authorList>
    </citation>
    <scope>NUCLEOTIDE SEQUENCE</scope>
    <source>
        <strain evidence="6">NBRC 110023</strain>
    </source>
</reference>
<comment type="similarity">
    <text evidence="3">Belongs to the sirtuin family. Class III subfamily.</text>
</comment>
<comment type="catalytic activity">
    <reaction evidence="3">
        <text>N(6)-succinyl-L-lysyl-[protein] + NAD(+) + H2O = 2''-O-succinyl-ADP-D-ribose + nicotinamide + L-lysyl-[protein]</text>
        <dbReference type="Rhea" id="RHEA:47668"/>
        <dbReference type="Rhea" id="RHEA-COMP:9752"/>
        <dbReference type="Rhea" id="RHEA-COMP:11877"/>
        <dbReference type="ChEBI" id="CHEBI:15377"/>
        <dbReference type="ChEBI" id="CHEBI:17154"/>
        <dbReference type="ChEBI" id="CHEBI:29969"/>
        <dbReference type="ChEBI" id="CHEBI:57540"/>
        <dbReference type="ChEBI" id="CHEBI:87830"/>
        <dbReference type="ChEBI" id="CHEBI:87832"/>
    </reaction>
</comment>
<dbReference type="Pfam" id="PF02146">
    <property type="entry name" value="SIR2"/>
    <property type="match status" value="1"/>
</dbReference>
<dbReference type="InterPro" id="IPR029035">
    <property type="entry name" value="DHS-like_NAD/FAD-binding_dom"/>
</dbReference>
<dbReference type="EMBL" id="BSOT01000005">
    <property type="protein sequence ID" value="GLR71128.1"/>
    <property type="molecule type" value="Genomic_DNA"/>
</dbReference>
<dbReference type="RefSeq" id="WP_284217429.1">
    <property type="nucleotide sequence ID" value="NZ_BSOT01000005.1"/>
</dbReference>
<feature type="domain" description="Deacetylase sirtuin-type" evidence="5">
    <location>
        <begin position="2"/>
        <end position="258"/>
    </location>
</feature>
<sequence>MDTTNPNHVKKFRYLEVVKAIPKPKIVILTGAGISAESGLKTFRDNNGLWENHSIEEVATPEGFAKNPDLVYRFYNERRTQLLSKDVKPNAAHIALGKLEAQLGNHCIVVTQNVDNLHERGGSINVLHMHGELTSAKCITTGKAVNTSETIDANTLCSCCQPANAMRPDIVWFGEMPYHMDAIESHIYNCDLFVSIGTSGNVYPAAGFVSFANQCGAHTLELNLEPSNVNTEFAESYYGKASEIVCEFVSQVQSCIST</sequence>
<feature type="binding site" evidence="3">
    <location>
        <position position="75"/>
    </location>
    <ligand>
        <name>substrate</name>
    </ligand>
</feature>
<dbReference type="InterPro" id="IPR026590">
    <property type="entry name" value="Ssirtuin_cat_dom"/>
</dbReference>
<dbReference type="GO" id="GO:0017136">
    <property type="term" value="F:histone deacetylase activity, NAD-dependent"/>
    <property type="evidence" value="ECO:0007669"/>
    <property type="project" value="TreeGrafter"/>
</dbReference>
<evidence type="ECO:0000256" key="1">
    <source>
        <dbReference type="ARBA" id="ARBA00022679"/>
    </source>
</evidence>
<name>A0AA37SWS0_9ALTE</name>
<comment type="catalytic activity">
    <reaction evidence="3">
        <text>N(6)-acetyl-L-lysyl-[protein] + NAD(+) + H2O = 2''-O-acetyl-ADP-D-ribose + nicotinamide + L-lysyl-[protein]</text>
        <dbReference type="Rhea" id="RHEA:43636"/>
        <dbReference type="Rhea" id="RHEA-COMP:9752"/>
        <dbReference type="Rhea" id="RHEA-COMP:10731"/>
        <dbReference type="ChEBI" id="CHEBI:15377"/>
        <dbReference type="ChEBI" id="CHEBI:17154"/>
        <dbReference type="ChEBI" id="CHEBI:29969"/>
        <dbReference type="ChEBI" id="CHEBI:57540"/>
        <dbReference type="ChEBI" id="CHEBI:61930"/>
        <dbReference type="ChEBI" id="CHEBI:83767"/>
        <dbReference type="EC" id="2.3.1.286"/>
    </reaction>
</comment>
<evidence type="ECO:0000313" key="7">
    <source>
        <dbReference type="Proteomes" id="UP001156601"/>
    </source>
</evidence>
<feature type="binding site" evidence="3">
    <location>
        <position position="241"/>
    </location>
    <ligand>
        <name>NAD(+)</name>
        <dbReference type="ChEBI" id="CHEBI:57540"/>
    </ligand>
</feature>
<evidence type="ECO:0000313" key="6">
    <source>
        <dbReference type="EMBL" id="GLR71128.1"/>
    </source>
</evidence>
<evidence type="ECO:0000256" key="3">
    <source>
        <dbReference type="HAMAP-Rule" id="MF_01121"/>
    </source>
</evidence>
<dbReference type="HAMAP" id="MF_01121">
    <property type="entry name" value="Sirtuin_ClassIII"/>
    <property type="match status" value="1"/>
</dbReference>
<keyword evidence="3" id="KW-0862">Zinc</keyword>
<gene>
    <name evidence="3 6" type="primary">cobB</name>
    <name evidence="6" type="ORF">GCM10007852_20360</name>
</gene>
<comment type="cofactor">
    <cofactor evidence="3">
        <name>Zn(2+)</name>
        <dbReference type="ChEBI" id="CHEBI:29105"/>
    </cofactor>
    <text evidence="3">Binds 1 zinc ion per subunit.</text>
</comment>
<dbReference type="CDD" id="cd01412">
    <property type="entry name" value="SIRT5_Af1_CobB"/>
    <property type="match status" value="1"/>
</dbReference>
<dbReference type="PROSITE" id="PS50305">
    <property type="entry name" value="SIRTUIN"/>
    <property type="match status" value="1"/>
</dbReference>
<dbReference type="GO" id="GO:0008270">
    <property type="term" value="F:zinc ion binding"/>
    <property type="evidence" value="ECO:0007669"/>
    <property type="project" value="UniProtKB-UniRule"/>
</dbReference>
<feature type="binding site" evidence="3">
    <location>
        <begin position="112"/>
        <end position="115"/>
    </location>
    <ligand>
        <name>NAD(+)</name>
        <dbReference type="ChEBI" id="CHEBI:57540"/>
    </ligand>
</feature>
<protein>
    <recommendedName>
        <fullName evidence="3">NAD-dependent protein deacylase</fullName>
        <ecNumber evidence="3">2.3.1.286</ecNumber>
    </recommendedName>
    <alternativeName>
        <fullName evidence="3">Regulatory protein SIR2 homolog</fullName>
    </alternativeName>
</protein>
<dbReference type="Gene3D" id="3.30.1600.10">
    <property type="entry name" value="SIR2/SIRT2 'Small Domain"/>
    <property type="match status" value="1"/>
</dbReference>
<evidence type="ECO:0000256" key="2">
    <source>
        <dbReference type="ARBA" id="ARBA00023027"/>
    </source>
</evidence>
<proteinExistence type="inferred from homology"/>
<evidence type="ECO:0000256" key="4">
    <source>
        <dbReference type="PROSITE-ProRule" id="PRU00236"/>
    </source>
</evidence>
<dbReference type="GO" id="GO:0036054">
    <property type="term" value="F:protein-malonyllysine demalonylase activity"/>
    <property type="evidence" value="ECO:0007669"/>
    <property type="project" value="InterPro"/>
</dbReference>
<dbReference type="Gene3D" id="3.40.50.1220">
    <property type="entry name" value="TPP-binding domain"/>
    <property type="match status" value="1"/>
</dbReference>
<dbReference type="GO" id="GO:0070403">
    <property type="term" value="F:NAD+ binding"/>
    <property type="evidence" value="ECO:0007669"/>
    <property type="project" value="UniProtKB-UniRule"/>
</dbReference>
<accession>A0AA37SWS0</accession>
<dbReference type="GO" id="GO:0005737">
    <property type="term" value="C:cytoplasm"/>
    <property type="evidence" value="ECO:0007669"/>
    <property type="project" value="UniProtKB-SubCell"/>
</dbReference>
<feature type="binding site" evidence="3">
    <location>
        <position position="78"/>
    </location>
    <ligand>
        <name>substrate</name>
    </ligand>
</feature>
<organism evidence="6 7">
    <name type="scientific">Agaribacter marinus</name>
    <dbReference type="NCBI Taxonomy" id="1431249"/>
    <lineage>
        <taxon>Bacteria</taxon>
        <taxon>Pseudomonadati</taxon>
        <taxon>Pseudomonadota</taxon>
        <taxon>Gammaproteobacteria</taxon>
        <taxon>Alteromonadales</taxon>
        <taxon>Alteromonadaceae</taxon>
        <taxon>Agaribacter</taxon>
    </lineage>
</organism>
<dbReference type="InterPro" id="IPR026591">
    <property type="entry name" value="Sirtuin_cat_small_dom_sf"/>
</dbReference>
<dbReference type="SUPFAM" id="SSF52467">
    <property type="entry name" value="DHS-like NAD/FAD-binding domain"/>
    <property type="match status" value="1"/>
</dbReference>
<keyword evidence="2 3" id="KW-0520">NAD</keyword>
<keyword evidence="3" id="KW-0963">Cytoplasm</keyword>
<comment type="caution">
    <text evidence="3 4">Lacks conserved residue(s) required for the propagation of feature annotation.</text>
</comment>
<keyword evidence="1" id="KW-0808">Transferase</keyword>
<feature type="binding site" evidence="3">
    <location>
        <begin position="197"/>
        <end position="199"/>
    </location>
    <ligand>
        <name>NAD(+)</name>
        <dbReference type="ChEBI" id="CHEBI:57540"/>
    </ligand>
</feature>
<reference evidence="6" key="2">
    <citation type="submission" date="2023-01" db="EMBL/GenBank/DDBJ databases">
        <title>Draft genome sequence of Agaribacter marinus strain NBRC 110023.</title>
        <authorList>
            <person name="Sun Q."/>
            <person name="Mori K."/>
        </authorList>
    </citation>
    <scope>NUCLEOTIDE SEQUENCE</scope>
    <source>
        <strain evidence="6">NBRC 110023</strain>
    </source>
</reference>
<dbReference type="InterPro" id="IPR003000">
    <property type="entry name" value="Sirtuin"/>
</dbReference>
<evidence type="ECO:0000259" key="5">
    <source>
        <dbReference type="PROSITE" id="PS50305"/>
    </source>
</evidence>
<comment type="domain">
    <text evidence="3">2 residues (Tyr-75 and Arg-78) present in a large hydrophobic pocket are probably involved in substrate specificity. They are important for desuccinylation activity, but dispensable for deacetylation activity.</text>
</comment>
<keyword evidence="3" id="KW-0479">Metal-binding</keyword>
<feature type="active site" description="Proton acceptor" evidence="3">
    <location>
        <position position="130"/>
    </location>
</feature>
<keyword evidence="7" id="KW-1185">Reference proteome</keyword>
<feature type="binding site" evidence="3">
    <location>
        <position position="138"/>
    </location>
    <ligand>
        <name>Zn(2+)</name>
        <dbReference type="ChEBI" id="CHEBI:29105"/>
    </ligand>
</feature>
<dbReference type="InterPro" id="IPR027546">
    <property type="entry name" value="Sirtuin_class_III"/>
</dbReference>
<dbReference type="InterPro" id="IPR050134">
    <property type="entry name" value="NAD-dep_sirtuin_deacylases"/>
</dbReference>
<dbReference type="PANTHER" id="PTHR11085">
    <property type="entry name" value="NAD-DEPENDENT PROTEIN DEACYLASE SIRTUIN-5, MITOCHONDRIAL-RELATED"/>
    <property type="match status" value="1"/>
</dbReference>
<comment type="function">
    <text evidence="3">NAD-dependent lysine deacetylase and desuccinylase that specifically removes acetyl and succinyl groups on target proteins. Modulates the activities of several proteins which are inactive in their acylated form.</text>
</comment>
<feature type="binding site" evidence="3">
    <location>
        <position position="157"/>
    </location>
    <ligand>
        <name>Zn(2+)</name>
        <dbReference type="ChEBI" id="CHEBI:29105"/>
    </ligand>
</feature>
<comment type="caution">
    <text evidence="6">The sequence shown here is derived from an EMBL/GenBank/DDBJ whole genome shotgun (WGS) entry which is preliminary data.</text>
</comment>
<dbReference type="NCBIfam" id="NF001755">
    <property type="entry name" value="PRK00481.1-5"/>
    <property type="match status" value="1"/>
</dbReference>
<dbReference type="GO" id="GO:0036055">
    <property type="term" value="F:protein-succinyllysine desuccinylase activity"/>
    <property type="evidence" value="ECO:0007669"/>
    <property type="project" value="UniProtKB-UniRule"/>
</dbReference>
<comment type="subcellular location">
    <subcellularLocation>
        <location evidence="3">Cytoplasm</location>
    </subcellularLocation>
</comment>
<dbReference type="PANTHER" id="PTHR11085:SF4">
    <property type="entry name" value="NAD-DEPENDENT PROTEIN DEACYLASE"/>
    <property type="match status" value="1"/>
</dbReference>
<feature type="binding site" evidence="3">
    <location>
        <begin position="31"/>
        <end position="50"/>
    </location>
    <ligand>
        <name>NAD(+)</name>
        <dbReference type="ChEBI" id="CHEBI:57540"/>
    </ligand>
</feature>